<comment type="caution">
    <text evidence="2">The sequence shown here is derived from an EMBL/GenBank/DDBJ whole genome shotgun (WGS) entry which is preliminary data.</text>
</comment>
<protein>
    <recommendedName>
        <fullName evidence="4">RSAM-associated Gly-rich repeat protein</fullName>
    </recommendedName>
</protein>
<keyword evidence="1" id="KW-0732">Signal</keyword>
<dbReference type="Proteomes" id="UP001165384">
    <property type="component" value="Unassembled WGS sequence"/>
</dbReference>
<dbReference type="EMBL" id="JAKLTN010000001">
    <property type="protein sequence ID" value="MCG2576309.1"/>
    <property type="molecule type" value="Genomic_DNA"/>
</dbReference>
<dbReference type="RefSeq" id="WP_275708093.1">
    <property type="nucleotide sequence ID" value="NZ_JAKLTN010000001.1"/>
</dbReference>
<name>A0ABS9JZP0_9RHOO</name>
<sequence>MIAVLRRLCLALLAAVGGLGTATAGASVEEAKTERQILEARVLEMRKFLHDAQSPDAGSEPGPKYAQWFNWQNWGNWNNWPNWRNWGNWFNR</sequence>
<accession>A0ABS9JZP0</accession>
<organism evidence="2 3">
    <name type="scientific">Dechloromonas hankyongensis</name>
    <dbReference type="NCBI Taxonomy" id="2908002"/>
    <lineage>
        <taxon>Bacteria</taxon>
        <taxon>Pseudomonadati</taxon>
        <taxon>Pseudomonadota</taxon>
        <taxon>Betaproteobacteria</taxon>
        <taxon>Rhodocyclales</taxon>
        <taxon>Azonexaceae</taxon>
        <taxon>Dechloromonas</taxon>
    </lineage>
</organism>
<feature type="chain" id="PRO_5045365856" description="RSAM-associated Gly-rich repeat protein" evidence="1">
    <location>
        <begin position="27"/>
        <end position="92"/>
    </location>
</feature>
<feature type="signal peptide" evidence="1">
    <location>
        <begin position="1"/>
        <end position="26"/>
    </location>
</feature>
<gene>
    <name evidence="2" type="ORF">LZ012_04800</name>
</gene>
<evidence type="ECO:0000256" key="1">
    <source>
        <dbReference type="SAM" id="SignalP"/>
    </source>
</evidence>
<reference evidence="2" key="1">
    <citation type="submission" date="2022-01" db="EMBL/GenBank/DDBJ databases">
        <authorList>
            <person name="Jo J.-H."/>
            <person name="Im W.-T."/>
        </authorList>
    </citation>
    <scope>NUCLEOTIDE SEQUENCE</scope>
    <source>
        <strain evidence="2">XY25</strain>
    </source>
</reference>
<keyword evidence="3" id="KW-1185">Reference proteome</keyword>
<evidence type="ECO:0000313" key="2">
    <source>
        <dbReference type="EMBL" id="MCG2576309.1"/>
    </source>
</evidence>
<evidence type="ECO:0008006" key="4">
    <source>
        <dbReference type="Google" id="ProtNLM"/>
    </source>
</evidence>
<proteinExistence type="predicted"/>
<evidence type="ECO:0000313" key="3">
    <source>
        <dbReference type="Proteomes" id="UP001165384"/>
    </source>
</evidence>